<accession>A0A3S4BBB1</accession>
<gene>
    <name evidence="3" type="ORF">TT172_LOCUS9424</name>
</gene>
<dbReference type="AlphaFoldDB" id="A0A3S4BBB1"/>
<dbReference type="Pfam" id="PF06371">
    <property type="entry name" value="Drf_GBD"/>
    <property type="match status" value="1"/>
</dbReference>
<feature type="compositionally biased region" description="Basic and acidic residues" evidence="1">
    <location>
        <begin position="920"/>
        <end position="932"/>
    </location>
</feature>
<sequence length="969" mass="103987">MSSAAGLSSVQGFPASVASPSSPASAGTGPRHHQRSKSSVLRSLMGGGHKRNKSEGSGLPQAPLIAPIATTPSFHVSQQSLAPSRNSGVFHVGFDAAAAAAMEPERYAHVLGELQQNQQDRSPERPRGRDRGDRAPPSPTKGGFSSISLRPFGGRDRSRSKPPKTADNASTSPAKPKKAKSATNLAALLRPKSMKNLKQLLMDEERGARNAAKEKDKENRSPSDSLGKESNGLMGPPPPIYAQFATQYVGPPSPQIESPFDSPIRSANPMAERDSASTSSLKKPRPKSFQAYVARRDDDTPRSSGSGDSHSRAKRLTWGKGDPPPAPAPNQPAVESRSNSSTPTAGTAPEMPFIDPKNIDKHLEDMLDRRNIPENQRYKMRNLSDAIKLEFIRQDWAEMQAKLERPPSHDGSGNQPGGGGPPGSEQRDDSSNANGSPTKRDKKKHGRGLSLTIVRGSGNKSNPSSPTKKKGDSSLGRHFRGKSSESLVSEPPSPAGPFPGSSFLAKVKGQQLPGDFVAYLQKVQKPELVEVGKLHKLRLLLRNETVAWTEDFIRQDGMKEIVELLYRILAVEWREEHEDALLHENLLCLKALCTTDMALQYLHSIHSTLFPALLHMIFDPEKKGPSEFTTRGIITSILFTYIQAATPQERVSRARAVLGYLRDPEPKEEDRPVDFVLEMRRERPYRVWCKEVVSVTKEVFWIFLHHLNVVALPSADESSSTSPPSSSAERASSGPAGAGTSPSAAGGDEASNPSSSADPDTAAQHAYMARHFPRERAPVPAAPYVGGVEWDATNYLASHLDLLNAILACTGPTARERNALRAQLRISGWERCLGGSLRLCKEKFYGAVHDGLRTWVAAAAEDGWDVHDVRYGPPPPEPPASSSSSSAAAAAAGGACGGEKRSRSASPGKKRAVAAGGVNKKREAPPRIEMPKLDFGGGIGGVAAAGIAGGSSSNMVMLSGGRSNEPWVL</sequence>
<dbReference type="Proteomes" id="UP000289323">
    <property type="component" value="Unassembled WGS sequence"/>
</dbReference>
<feature type="region of interest" description="Disordered" evidence="1">
    <location>
        <begin position="1"/>
        <end position="64"/>
    </location>
</feature>
<dbReference type="InterPro" id="IPR010473">
    <property type="entry name" value="GTPase-bd"/>
</dbReference>
<feature type="compositionally biased region" description="Basic and acidic residues" evidence="1">
    <location>
        <begin position="201"/>
        <end position="221"/>
    </location>
</feature>
<dbReference type="GO" id="GO:0031267">
    <property type="term" value="F:small GTPase binding"/>
    <property type="evidence" value="ECO:0007669"/>
    <property type="project" value="InterPro"/>
</dbReference>
<dbReference type="EMBL" id="OUUZ01000018">
    <property type="protein sequence ID" value="SPQ27005.1"/>
    <property type="molecule type" value="Genomic_DNA"/>
</dbReference>
<dbReference type="InterPro" id="IPR011989">
    <property type="entry name" value="ARM-like"/>
</dbReference>
<evidence type="ECO:0000313" key="4">
    <source>
        <dbReference type="Proteomes" id="UP000289323"/>
    </source>
</evidence>
<feature type="region of interest" description="Disordered" evidence="1">
    <location>
        <begin position="867"/>
        <end position="933"/>
    </location>
</feature>
<feature type="compositionally biased region" description="Polar residues" evidence="1">
    <location>
        <begin position="336"/>
        <end position="345"/>
    </location>
</feature>
<feature type="compositionally biased region" description="Basic and acidic residues" evidence="1">
    <location>
        <begin position="398"/>
        <end position="408"/>
    </location>
</feature>
<dbReference type="GO" id="GO:0030036">
    <property type="term" value="P:actin cytoskeleton organization"/>
    <property type="evidence" value="ECO:0007669"/>
    <property type="project" value="InterPro"/>
</dbReference>
<feature type="domain" description="Formin GTPase-binding" evidence="2">
    <location>
        <begin position="351"/>
        <end position="641"/>
    </location>
</feature>
<feature type="region of interest" description="Disordered" evidence="1">
    <location>
        <begin position="110"/>
        <end position="382"/>
    </location>
</feature>
<reference evidence="3 4" key="1">
    <citation type="submission" date="2018-04" db="EMBL/GenBank/DDBJ databases">
        <authorList>
            <person name="Huttner S."/>
            <person name="Dainat J."/>
        </authorList>
    </citation>
    <scope>NUCLEOTIDE SEQUENCE [LARGE SCALE GENOMIC DNA]</scope>
</reference>
<dbReference type="InterPro" id="IPR016024">
    <property type="entry name" value="ARM-type_fold"/>
</dbReference>
<name>A0A3S4BBB1_9PEZI</name>
<feature type="compositionally biased region" description="Basic and acidic residues" evidence="1">
    <location>
        <begin position="121"/>
        <end position="134"/>
    </location>
</feature>
<evidence type="ECO:0000256" key="1">
    <source>
        <dbReference type="SAM" id="MobiDB-lite"/>
    </source>
</evidence>
<protein>
    <submittedName>
        <fullName evidence="3">Dada41a5-57e2-4f52-a672-64ad57199eae</fullName>
    </submittedName>
</protein>
<proteinExistence type="predicted"/>
<feature type="compositionally biased region" description="Polar residues" evidence="1">
    <location>
        <begin position="1"/>
        <end position="11"/>
    </location>
</feature>
<dbReference type="SMART" id="SM01140">
    <property type="entry name" value="Drf_GBD"/>
    <property type="match status" value="1"/>
</dbReference>
<feature type="region of interest" description="Disordered" evidence="1">
    <location>
        <begin position="398"/>
        <end position="502"/>
    </location>
</feature>
<dbReference type="GO" id="GO:0003779">
    <property type="term" value="F:actin binding"/>
    <property type="evidence" value="ECO:0007669"/>
    <property type="project" value="InterPro"/>
</dbReference>
<dbReference type="Gene3D" id="1.25.10.10">
    <property type="entry name" value="Leucine-rich Repeat Variant"/>
    <property type="match status" value="1"/>
</dbReference>
<feature type="compositionally biased region" description="Low complexity" evidence="1">
    <location>
        <begin position="880"/>
        <end position="893"/>
    </location>
</feature>
<evidence type="ECO:0000259" key="2">
    <source>
        <dbReference type="SMART" id="SM01140"/>
    </source>
</evidence>
<feature type="compositionally biased region" description="Low complexity" evidence="1">
    <location>
        <begin position="715"/>
        <end position="747"/>
    </location>
</feature>
<feature type="compositionally biased region" description="Low complexity" evidence="1">
    <location>
        <begin position="456"/>
        <end position="466"/>
    </location>
</feature>
<dbReference type="SUPFAM" id="SSF48371">
    <property type="entry name" value="ARM repeat"/>
    <property type="match status" value="1"/>
</dbReference>
<feature type="compositionally biased region" description="Basic and acidic residues" evidence="1">
    <location>
        <begin position="357"/>
        <end position="372"/>
    </location>
</feature>
<feature type="region of interest" description="Disordered" evidence="1">
    <location>
        <begin position="715"/>
        <end position="762"/>
    </location>
</feature>
<evidence type="ECO:0000313" key="3">
    <source>
        <dbReference type="EMBL" id="SPQ27005.1"/>
    </source>
</evidence>
<organism evidence="3 4">
    <name type="scientific">Thermothielavioides terrestris</name>
    <dbReference type="NCBI Taxonomy" id="2587410"/>
    <lineage>
        <taxon>Eukaryota</taxon>
        <taxon>Fungi</taxon>
        <taxon>Dikarya</taxon>
        <taxon>Ascomycota</taxon>
        <taxon>Pezizomycotina</taxon>
        <taxon>Sordariomycetes</taxon>
        <taxon>Sordariomycetidae</taxon>
        <taxon>Sordariales</taxon>
        <taxon>Chaetomiaceae</taxon>
        <taxon>Thermothielavioides</taxon>
    </lineage>
</organism>
<feature type="compositionally biased region" description="Low complexity" evidence="1">
    <location>
        <begin position="14"/>
        <end position="26"/>
    </location>
</feature>